<evidence type="ECO:0000313" key="4">
    <source>
        <dbReference type="EMBL" id="GGZ23086.1"/>
    </source>
</evidence>
<feature type="transmembrane region" description="Helical" evidence="2">
    <location>
        <begin position="12"/>
        <end position="34"/>
    </location>
</feature>
<dbReference type="PANTHER" id="PTHR43156">
    <property type="entry name" value="STAGE II SPORULATION PROTEIN E-RELATED"/>
    <property type="match status" value="1"/>
</dbReference>
<keyword evidence="1" id="KW-0378">Hydrolase</keyword>
<dbReference type="InterPro" id="IPR052016">
    <property type="entry name" value="Bact_Sigma-Reg"/>
</dbReference>
<gene>
    <name evidence="4" type="ORF">GCM10007049_14950</name>
</gene>
<dbReference type="Proteomes" id="UP000619457">
    <property type="component" value="Unassembled WGS sequence"/>
</dbReference>
<evidence type="ECO:0000256" key="2">
    <source>
        <dbReference type="SAM" id="Phobius"/>
    </source>
</evidence>
<dbReference type="SUPFAM" id="SSF55781">
    <property type="entry name" value="GAF domain-like"/>
    <property type="match status" value="1"/>
</dbReference>
<feature type="domain" description="PPM-type phosphatase" evidence="3">
    <location>
        <begin position="463"/>
        <end position="685"/>
    </location>
</feature>
<dbReference type="InterPro" id="IPR036457">
    <property type="entry name" value="PPM-type-like_dom_sf"/>
</dbReference>
<keyword evidence="5" id="KW-1185">Reference proteome</keyword>
<proteinExistence type="predicted"/>
<feature type="transmembrane region" description="Helical" evidence="2">
    <location>
        <begin position="117"/>
        <end position="137"/>
    </location>
</feature>
<dbReference type="SMART" id="SM00331">
    <property type="entry name" value="PP2C_SIG"/>
    <property type="match status" value="1"/>
</dbReference>
<protein>
    <recommendedName>
        <fullName evidence="3">PPM-type phosphatase domain-containing protein</fullName>
    </recommendedName>
</protein>
<dbReference type="InterPro" id="IPR029016">
    <property type="entry name" value="GAF-like_dom_sf"/>
</dbReference>
<sequence length="689" mass="79149">MLKFPNINIGKIILLVTILTWLGLLFVDLLRLFGTVNRMQLGIANEITWTLEIIFFILVYLFCNRSIERSENSDFIHFIWRAASTGLIVIAAAIVIRLFYLVLDDTRLSTDPLLANFFYHINFGLTTIFLISCGLIWKKLILYQKSKTSVQQWQIFEVMLLVSMFFVYFNQNTFTFTFLFGLVFLLLFGVIISVNLKWIPYLTFKDKWKSILFFTIILITTSFLFMQALSYQSAYDEINLMDNLFLMGLFGFVFVYSLFSFLVTLFNLPTSSVFEQKLTEAINFQKLSQSIQPGQSETQVLDILLDSCMSASYADAAWLELSNGSSEEVQILHQRFITNKDRKDIRELMVKTKPFSDFMHTNGLIKSEYISGPTEHDLYKSVLIVPIKVNRDLIGYTILLKEVKNGFNKEMLNIINTFVGQASISVENHRLLNEAIKNERYKEELKIAQRVQSSLLPSVLHHNEDFDIVGFSEAADEVGGDYYETYQFNEHRFGLIIGDVSGKGTSAAFNMAQMKGIFNSLVQLDLSPKEFLSQANSALSRCLAKNHFITTTYYLIDTEARTIQFSRAGHCPTLYFDSHSGQADFVKLEGLGLAILRNKKFPQYLHEKTIHYHPADVLLMYTDGIVEAKNLENEEYGYDRLKEVLNKHHLLTAPQIKEKVIESMHEFLGGASLPDDDFSLMVLKFTPEH</sequence>
<feature type="transmembrane region" description="Helical" evidence="2">
    <location>
        <begin position="46"/>
        <end position="63"/>
    </location>
</feature>
<dbReference type="PANTHER" id="PTHR43156:SF2">
    <property type="entry name" value="STAGE II SPORULATION PROTEIN E"/>
    <property type="match status" value="1"/>
</dbReference>
<keyword evidence="2" id="KW-1133">Transmembrane helix</keyword>
<dbReference type="Gene3D" id="3.30.450.40">
    <property type="match status" value="1"/>
</dbReference>
<comment type="caution">
    <text evidence="4">The sequence shown here is derived from an EMBL/GenBank/DDBJ whole genome shotgun (WGS) entry which is preliminary data.</text>
</comment>
<organism evidence="4 5">
    <name type="scientific">Echinicola pacifica</name>
    <dbReference type="NCBI Taxonomy" id="346377"/>
    <lineage>
        <taxon>Bacteria</taxon>
        <taxon>Pseudomonadati</taxon>
        <taxon>Bacteroidota</taxon>
        <taxon>Cytophagia</taxon>
        <taxon>Cytophagales</taxon>
        <taxon>Cyclobacteriaceae</taxon>
        <taxon>Echinicola</taxon>
    </lineage>
</organism>
<feature type="transmembrane region" description="Helical" evidence="2">
    <location>
        <begin position="244"/>
        <end position="268"/>
    </location>
</feature>
<keyword evidence="2" id="KW-0472">Membrane</keyword>
<dbReference type="GO" id="GO:0016791">
    <property type="term" value="F:phosphatase activity"/>
    <property type="evidence" value="ECO:0007669"/>
    <property type="project" value="TreeGrafter"/>
</dbReference>
<evidence type="ECO:0000259" key="3">
    <source>
        <dbReference type="SMART" id="SM00331"/>
    </source>
</evidence>
<feature type="transmembrane region" description="Helical" evidence="2">
    <location>
        <begin position="75"/>
        <end position="102"/>
    </location>
</feature>
<evidence type="ECO:0000256" key="1">
    <source>
        <dbReference type="ARBA" id="ARBA00022801"/>
    </source>
</evidence>
<accession>A0A918UMU0</accession>
<feature type="transmembrane region" description="Helical" evidence="2">
    <location>
        <begin position="211"/>
        <end position="232"/>
    </location>
</feature>
<keyword evidence="2" id="KW-0812">Transmembrane</keyword>
<dbReference type="EMBL" id="BMWX01000002">
    <property type="protein sequence ID" value="GGZ23086.1"/>
    <property type="molecule type" value="Genomic_DNA"/>
</dbReference>
<dbReference type="Pfam" id="PF07228">
    <property type="entry name" value="SpoIIE"/>
    <property type="match status" value="1"/>
</dbReference>
<reference evidence="4" key="1">
    <citation type="journal article" date="2014" name="Int. J. Syst. Evol. Microbiol.">
        <title>Complete genome sequence of Corynebacterium casei LMG S-19264T (=DSM 44701T), isolated from a smear-ripened cheese.</title>
        <authorList>
            <consortium name="US DOE Joint Genome Institute (JGI-PGF)"/>
            <person name="Walter F."/>
            <person name="Albersmeier A."/>
            <person name="Kalinowski J."/>
            <person name="Ruckert C."/>
        </authorList>
    </citation>
    <scope>NUCLEOTIDE SEQUENCE</scope>
    <source>
        <strain evidence="4">KCTC 12368</strain>
    </source>
</reference>
<dbReference type="Gene3D" id="3.60.40.10">
    <property type="entry name" value="PPM-type phosphatase domain"/>
    <property type="match status" value="1"/>
</dbReference>
<name>A0A918UMU0_9BACT</name>
<feature type="transmembrane region" description="Helical" evidence="2">
    <location>
        <begin position="149"/>
        <end position="169"/>
    </location>
</feature>
<dbReference type="RefSeq" id="WP_018471937.1">
    <property type="nucleotide sequence ID" value="NZ_BMWX01000002.1"/>
</dbReference>
<dbReference type="AlphaFoldDB" id="A0A918UMU0"/>
<evidence type="ECO:0000313" key="5">
    <source>
        <dbReference type="Proteomes" id="UP000619457"/>
    </source>
</evidence>
<reference evidence="4" key="2">
    <citation type="submission" date="2020-09" db="EMBL/GenBank/DDBJ databases">
        <authorList>
            <person name="Sun Q."/>
            <person name="Kim S."/>
        </authorList>
    </citation>
    <scope>NUCLEOTIDE SEQUENCE</scope>
    <source>
        <strain evidence="4">KCTC 12368</strain>
    </source>
</reference>
<feature type="transmembrane region" description="Helical" evidence="2">
    <location>
        <begin position="175"/>
        <end position="199"/>
    </location>
</feature>
<dbReference type="InterPro" id="IPR001932">
    <property type="entry name" value="PPM-type_phosphatase-like_dom"/>
</dbReference>